<dbReference type="AlphaFoldDB" id="A0AAU9M3X2"/>
<organism evidence="2 3">
    <name type="scientific">Lactuca virosa</name>
    <dbReference type="NCBI Taxonomy" id="75947"/>
    <lineage>
        <taxon>Eukaryota</taxon>
        <taxon>Viridiplantae</taxon>
        <taxon>Streptophyta</taxon>
        <taxon>Embryophyta</taxon>
        <taxon>Tracheophyta</taxon>
        <taxon>Spermatophyta</taxon>
        <taxon>Magnoliopsida</taxon>
        <taxon>eudicotyledons</taxon>
        <taxon>Gunneridae</taxon>
        <taxon>Pentapetalae</taxon>
        <taxon>asterids</taxon>
        <taxon>campanulids</taxon>
        <taxon>Asterales</taxon>
        <taxon>Asteraceae</taxon>
        <taxon>Cichorioideae</taxon>
        <taxon>Cichorieae</taxon>
        <taxon>Lactucinae</taxon>
        <taxon>Lactuca</taxon>
    </lineage>
</organism>
<dbReference type="Gene3D" id="3.80.10.10">
    <property type="entry name" value="Ribonuclease Inhibitor"/>
    <property type="match status" value="1"/>
</dbReference>
<evidence type="ECO:0000313" key="3">
    <source>
        <dbReference type="Proteomes" id="UP001157418"/>
    </source>
</evidence>
<sequence>MEVFFGNAILHVLLLHKGPILEIVVCMADTYIFNEFNQIILHLSRSNNLKIFIFEIWSPNSRYKLPSLFFSLHGLEHLDLTDCVFEPPLLFNGFSMLRKLRFHNVDITIKTLLRFLTDCPLLEEFTMNLVDLKDYSGLNLAHLKEFEMTSFHNYAPEMEFLKLITTKSSLLKEAQIELNTSGSDEEKVQMFQDLLQMPFLHASLPTEFIIERI</sequence>
<dbReference type="EMBL" id="CAKMRJ010001112">
    <property type="protein sequence ID" value="CAH1420764.1"/>
    <property type="molecule type" value="Genomic_DNA"/>
</dbReference>
<dbReference type="PANTHER" id="PTHR31639">
    <property type="entry name" value="F-BOX PROTEIN-LIKE"/>
    <property type="match status" value="1"/>
</dbReference>
<name>A0AAU9M3X2_9ASTR</name>
<keyword evidence="3" id="KW-1185">Reference proteome</keyword>
<accession>A0AAU9M3X2</accession>
<proteinExistence type="predicted"/>
<dbReference type="InterPro" id="IPR055411">
    <property type="entry name" value="LRR_FXL15/At3g58940/PEG3-like"/>
</dbReference>
<comment type="caution">
    <text evidence="2">The sequence shown here is derived from an EMBL/GenBank/DDBJ whole genome shotgun (WGS) entry which is preliminary data.</text>
</comment>
<reference evidence="2 3" key="1">
    <citation type="submission" date="2022-01" db="EMBL/GenBank/DDBJ databases">
        <authorList>
            <person name="Xiong W."/>
            <person name="Schranz E."/>
        </authorList>
    </citation>
    <scope>NUCLEOTIDE SEQUENCE [LARGE SCALE GENOMIC DNA]</scope>
</reference>
<dbReference type="SUPFAM" id="SSF52047">
    <property type="entry name" value="RNI-like"/>
    <property type="match status" value="1"/>
</dbReference>
<evidence type="ECO:0000259" key="1">
    <source>
        <dbReference type="Pfam" id="PF24758"/>
    </source>
</evidence>
<evidence type="ECO:0000313" key="2">
    <source>
        <dbReference type="EMBL" id="CAH1420764.1"/>
    </source>
</evidence>
<dbReference type="InterPro" id="IPR032675">
    <property type="entry name" value="LRR_dom_sf"/>
</dbReference>
<feature type="domain" description="F-box/LRR-repeat protein 15/At3g58940/PEG3-like LRR" evidence="1">
    <location>
        <begin position="52"/>
        <end position="128"/>
    </location>
</feature>
<dbReference type="Proteomes" id="UP001157418">
    <property type="component" value="Unassembled WGS sequence"/>
</dbReference>
<dbReference type="PANTHER" id="PTHR31639:SF315">
    <property type="entry name" value="LEUCINE-RICH REPEAT DOMAIN SUPERFAMILY, F-BOX-LIKE DOMAIN SUPERFAMILY"/>
    <property type="match status" value="1"/>
</dbReference>
<dbReference type="Pfam" id="PF24758">
    <property type="entry name" value="LRR_At5g56370"/>
    <property type="match status" value="1"/>
</dbReference>
<protein>
    <recommendedName>
        <fullName evidence="1">F-box/LRR-repeat protein 15/At3g58940/PEG3-like LRR domain-containing protein</fullName>
    </recommendedName>
</protein>
<gene>
    <name evidence="2" type="ORF">LVIROSA_LOCUS8206</name>
</gene>